<accession>A0A7G7YM55</accession>
<dbReference type="GO" id="GO:0008360">
    <property type="term" value="P:regulation of cell shape"/>
    <property type="evidence" value="ECO:0007669"/>
    <property type="project" value="UniProtKB-UniRule"/>
</dbReference>
<proteinExistence type="predicted"/>
<dbReference type="KEGG" id="cans:GP473_01685"/>
<evidence type="ECO:0000256" key="4">
    <source>
        <dbReference type="ARBA" id="ARBA00022984"/>
    </source>
</evidence>
<evidence type="ECO:0000256" key="2">
    <source>
        <dbReference type="ARBA" id="ARBA00022679"/>
    </source>
</evidence>
<dbReference type="GO" id="GO:0018104">
    <property type="term" value="P:peptidoglycan-protein cross-linking"/>
    <property type="evidence" value="ECO:0007669"/>
    <property type="project" value="TreeGrafter"/>
</dbReference>
<feature type="active site" description="Proton donor/acceptor" evidence="6">
    <location>
        <position position="237"/>
    </location>
</feature>
<dbReference type="AlphaFoldDB" id="A0A7G7YM55"/>
<organism evidence="11 12">
    <name type="scientific">Corynebacterium anserum</name>
    <dbReference type="NCBI Taxonomy" id="2684406"/>
    <lineage>
        <taxon>Bacteria</taxon>
        <taxon>Bacillati</taxon>
        <taxon>Actinomycetota</taxon>
        <taxon>Actinomycetes</taxon>
        <taxon>Mycobacteriales</taxon>
        <taxon>Corynebacteriaceae</taxon>
        <taxon>Corynebacterium</taxon>
    </lineage>
</organism>
<evidence type="ECO:0000259" key="10">
    <source>
        <dbReference type="PROSITE" id="PS52029"/>
    </source>
</evidence>
<dbReference type="InterPro" id="IPR005490">
    <property type="entry name" value="LD_TPept_cat_dom"/>
</dbReference>
<dbReference type="GO" id="GO:0016740">
    <property type="term" value="F:transferase activity"/>
    <property type="evidence" value="ECO:0007669"/>
    <property type="project" value="UniProtKB-KW"/>
</dbReference>
<name>A0A7G7YM55_9CORY</name>
<evidence type="ECO:0000256" key="9">
    <source>
        <dbReference type="SAM" id="SignalP"/>
    </source>
</evidence>
<evidence type="ECO:0000256" key="8">
    <source>
        <dbReference type="SAM" id="MobiDB-lite"/>
    </source>
</evidence>
<feature type="coiled-coil region" evidence="7">
    <location>
        <begin position="122"/>
        <end position="155"/>
    </location>
</feature>
<dbReference type="GO" id="GO:0071972">
    <property type="term" value="F:peptidoglycan L,D-transpeptidase activity"/>
    <property type="evidence" value="ECO:0007669"/>
    <property type="project" value="TreeGrafter"/>
</dbReference>
<dbReference type="RefSeq" id="WP_186277035.1">
    <property type="nucleotide sequence ID" value="NZ_CP046883.1"/>
</dbReference>
<keyword evidence="4 6" id="KW-0573">Peptidoglycan synthesis</keyword>
<dbReference type="Pfam" id="PF03734">
    <property type="entry name" value="YkuD"/>
    <property type="match status" value="1"/>
</dbReference>
<keyword evidence="3 6" id="KW-0133">Cell shape</keyword>
<keyword evidence="7" id="KW-0175">Coiled coil</keyword>
<protein>
    <submittedName>
        <fullName evidence="11">L,D-transpeptidase family protein</fullName>
    </submittedName>
</protein>
<dbReference type="InterPro" id="IPR038063">
    <property type="entry name" value="Transpep_catalytic_dom"/>
</dbReference>
<dbReference type="PANTHER" id="PTHR30582:SF33">
    <property type="entry name" value="EXPORTED PROTEIN"/>
    <property type="match status" value="1"/>
</dbReference>
<dbReference type="PANTHER" id="PTHR30582">
    <property type="entry name" value="L,D-TRANSPEPTIDASE"/>
    <property type="match status" value="1"/>
</dbReference>
<dbReference type="PROSITE" id="PS52029">
    <property type="entry name" value="LD_TPASE"/>
    <property type="match status" value="1"/>
</dbReference>
<evidence type="ECO:0000313" key="11">
    <source>
        <dbReference type="EMBL" id="QNH95575.1"/>
    </source>
</evidence>
<dbReference type="UniPathway" id="UPA00219"/>
<reference evidence="11 12" key="1">
    <citation type="submission" date="2019-12" db="EMBL/GenBank/DDBJ databases">
        <title>Corynebacterium sp. nov., isolated from feces of the Anser Albifrons in China.</title>
        <authorList>
            <person name="Liu Q."/>
        </authorList>
    </citation>
    <scope>NUCLEOTIDE SEQUENCE [LARGE SCALE GENOMIC DNA]</scope>
    <source>
        <strain evidence="11 12">23H37-10</strain>
    </source>
</reference>
<feature type="signal peptide" evidence="9">
    <location>
        <begin position="1"/>
        <end position="38"/>
    </location>
</feature>
<evidence type="ECO:0000256" key="7">
    <source>
        <dbReference type="SAM" id="Coils"/>
    </source>
</evidence>
<comment type="pathway">
    <text evidence="1 6">Cell wall biogenesis; peptidoglycan biosynthesis.</text>
</comment>
<keyword evidence="9" id="KW-0732">Signal</keyword>
<keyword evidence="12" id="KW-1185">Reference proteome</keyword>
<feature type="domain" description="L,D-TPase catalytic" evidence="10">
    <location>
        <begin position="164"/>
        <end position="272"/>
    </location>
</feature>
<feature type="active site" description="Nucleophile" evidence="6">
    <location>
        <position position="248"/>
    </location>
</feature>
<evidence type="ECO:0000256" key="3">
    <source>
        <dbReference type="ARBA" id="ARBA00022960"/>
    </source>
</evidence>
<dbReference type="SUPFAM" id="SSF141523">
    <property type="entry name" value="L,D-transpeptidase catalytic domain-like"/>
    <property type="match status" value="1"/>
</dbReference>
<feature type="region of interest" description="Disordered" evidence="8">
    <location>
        <begin position="37"/>
        <end position="71"/>
    </location>
</feature>
<evidence type="ECO:0000256" key="5">
    <source>
        <dbReference type="ARBA" id="ARBA00023316"/>
    </source>
</evidence>
<keyword evidence="2" id="KW-0808">Transferase</keyword>
<evidence type="ECO:0000313" key="12">
    <source>
        <dbReference type="Proteomes" id="UP000515275"/>
    </source>
</evidence>
<feature type="chain" id="PRO_5028808967" evidence="9">
    <location>
        <begin position="39"/>
        <end position="272"/>
    </location>
</feature>
<dbReference type="Gene3D" id="2.40.440.10">
    <property type="entry name" value="L,D-transpeptidase catalytic domain-like"/>
    <property type="match status" value="1"/>
</dbReference>
<dbReference type="Proteomes" id="UP000515275">
    <property type="component" value="Chromosome"/>
</dbReference>
<dbReference type="InterPro" id="IPR050979">
    <property type="entry name" value="LD-transpeptidase"/>
</dbReference>
<dbReference type="GO" id="GO:0071555">
    <property type="term" value="P:cell wall organization"/>
    <property type="evidence" value="ECO:0007669"/>
    <property type="project" value="UniProtKB-UniRule"/>
</dbReference>
<dbReference type="EMBL" id="CP046883">
    <property type="protein sequence ID" value="QNH95575.1"/>
    <property type="molecule type" value="Genomic_DNA"/>
</dbReference>
<dbReference type="CDD" id="cd16913">
    <property type="entry name" value="YkuD_like"/>
    <property type="match status" value="1"/>
</dbReference>
<sequence>MTSHSKRHARTHTAIHRAATVGLAVVTASTLGAGVASAAPAPATPAPNATNSNAAGVNNAATNVSGSSEQLRTQWNTGALQARDDIINGTQNLDPALRNQITQGVDSFTNSVAPGALQERDAARVAAEKKAAEEKAAAEKAAAEAQAEAARASAARNNPCPATARACVDLANNKTWLQKDGKITYGPVTMNKGKKGEETPRGTFYVTRKVKDEVSREFNNAPMPYAVYFTNNGHAFHQGNTAYPSSGCVRLERPDAIRYYNDLQVGDEVYIW</sequence>
<evidence type="ECO:0000256" key="6">
    <source>
        <dbReference type="PROSITE-ProRule" id="PRU01373"/>
    </source>
</evidence>
<keyword evidence="5 6" id="KW-0961">Cell wall biogenesis/degradation</keyword>
<gene>
    <name evidence="11" type="ORF">GP473_01685</name>
</gene>
<dbReference type="GO" id="GO:0005576">
    <property type="term" value="C:extracellular region"/>
    <property type="evidence" value="ECO:0007669"/>
    <property type="project" value="TreeGrafter"/>
</dbReference>
<feature type="compositionally biased region" description="Low complexity" evidence="8">
    <location>
        <begin position="37"/>
        <end position="66"/>
    </location>
</feature>
<evidence type="ECO:0000256" key="1">
    <source>
        <dbReference type="ARBA" id="ARBA00004752"/>
    </source>
</evidence>